<feature type="domain" description="UDENN" evidence="3">
    <location>
        <begin position="120"/>
        <end position="499"/>
    </location>
</feature>
<dbReference type="InterPro" id="IPR015943">
    <property type="entry name" value="WD40/YVTN_repeat-like_dom_sf"/>
</dbReference>
<dbReference type="InterPro" id="IPR037516">
    <property type="entry name" value="Tripartite_DENN"/>
</dbReference>
<feature type="compositionally biased region" description="Low complexity" evidence="2">
    <location>
        <begin position="1"/>
        <end position="50"/>
    </location>
</feature>
<name>A0A0L0DLK6_THETB</name>
<feature type="region of interest" description="Disordered" evidence="2">
    <location>
        <begin position="115"/>
        <end position="134"/>
    </location>
</feature>
<feature type="compositionally biased region" description="Basic residues" evidence="2">
    <location>
        <begin position="763"/>
        <end position="776"/>
    </location>
</feature>
<dbReference type="InterPro" id="IPR001194">
    <property type="entry name" value="cDENN_dom"/>
</dbReference>
<dbReference type="eggNOG" id="KOG1090">
    <property type="taxonomic scope" value="Eukaryota"/>
</dbReference>
<dbReference type="PROSITE" id="PS50211">
    <property type="entry name" value="DENN"/>
    <property type="match status" value="1"/>
</dbReference>
<evidence type="ECO:0000256" key="1">
    <source>
        <dbReference type="PROSITE-ProRule" id="PRU00221"/>
    </source>
</evidence>
<dbReference type="SUPFAM" id="SSF50978">
    <property type="entry name" value="WD40 repeat-like"/>
    <property type="match status" value="1"/>
</dbReference>
<dbReference type="SMART" id="SM00320">
    <property type="entry name" value="WD40"/>
    <property type="match status" value="4"/>
</dbReference>
<dbReference type="PROSITE" id="PS50082">
    <property type="entry name" value="WD_REPEATS_2"/>
    <property type="match status" value="1"/>
</dbReference>
<accession>A0A0L0DLK6</accession>
<feature type="compositionally biased region" description="Basic and acidic residues" evidence="2">
    <location>
        <begin position="743"/>
        <end position="762"/>
    </location>
</feature>
<dbReference type="AlphaFoldDB" id="A0A0L0DLK6"/>
<dbReference type="RefSeq" id="XP_013754665.1">
    <property type="nucleotide sequence ID" value="XM_013899211.1"/>
</dbReference>
<protein>
    <recommendedName>
        <fullName evidence="3">UDENN domain-containing protein</fullName>
    </recommendedName>
</protein>
<dbReference type="Pfam" id="PF00400">
    <property type="entry name" value="WD40"/>
    <property type="match status" value="1"/>
</dbReference>
<dbReference type="InterPro" id="IPR036322">
    <property type="entry name" value="WD40_repeat_dom_sf"/>
</dbReference>
<feature type="compositionally biased region" description="Low complexity" evidence="2">
    <location>
        <begin position="95"/>
        <end position="108"/>
    </location>
</feature>
<dbReference type="Gene3D" id="3.40.50.11500">
    <property type="match status" value="1"/>
</dbReference>
<proteinExistence type="predicted"/>
<dbReference type="Proteomes" id="UP000054408">
    <property type="component" value="Unassembled WGS sequence"/>
</dbReference>
<dbReference type="STRING" id="461836.A0A0L0DLK6"/>
<keyword evidence="1" id="KW-0853">WD repeat</keyword>
<dbReference type="SMART" id="SM00799">
    <property type="entry name" value="DENN"/>
    <property type="match status" value="1"/>
</dbReference>
<feature type="compositionally biased region" description="Low complexity" evidence="2">
    <location>
        <begin position="58"/>
        <end position="67"/>
    </location>
</feature>
<gene>
    <name evidence="4" type="ORF">AMSG_09278</name>
</gene>
<feature type="region of interest" description="Disordered" evidence="2">
    <location>
        <begin position="742"/>
        <end position="791"/>
    </location>
</feature>
<evidence type="ECO:0000313" key="4">
    <source>
        <dbReference type="EMBL" id="KNC53194.1"/>
    </source>
</evidence>
<dbReference type="PANTHER" id="PTHR15288:SF0">
    <property type="entry name" value="UDENN DOMAIN-CONTAINING PROTEIN"/>
    <property type="match status" value="1"/>
</dbReference>
<dbReference type="PANTHER" id="PTHR15288">
    <property type="entry name" value="DENN DOMAIN-CONTAINING PROTEIN 2"/>
    <property type="match status" value="1"/>
</dbReference>
<dbReference type="PROSITE" id="PS50294">
    <property type="entry name" value="WD_REPEATS_REGION"/>
    <property type="match status" value="1"/>
</dbReference>
<dbReference type="Pfam" id="PF02141">
    <property type="entry name" value="DENN"/>
    <property type="match status" value="1"/>
</dbReference>
<sequence>MASATPTSPTSRTSPSSSSTSTDSEYLPTPSRRTTLPSSSTASVTSSASGPGTGPGSASGSASSGVSNPPIRSLPPLPTGSTGAGSGAKERRRSLSSSSSCESVSSSSASDFSSWSLSQEEVEQHPPAPPPADSAPSSLLLAYYELELSPPHEPVFTSLAAGASLPPQFHLFAVPIPPRIESGEAAFTLNTLTSVSGGRSWLATVSSGTCVFGFLASAPAVRMLRTIAGQLLDAASPDARRAVASSLLKSMLVVPAPMPAHSGALRLTTLALSPPDLADILLALLLEAKLVLVSSSPGMLSSAALAALALLAPFPWPYVFVPIVPAVMTQYLAAPTPFIMGASPVTVADQVGDGATDVCVASLDGSGLARPLPDVYLEAPRPLRAAVIAAIVAGSRPELECADRLQAGVPTAPVPTVLLSAVRAIWDRLLAALPYAVRTVQASTVLDRGVFLTLTLAAETRADGSGWASPALLPWLAAVSSSSLFAALVDGSAYLRTLPALRNDVVVLSRVIPELLASAEDSELPSAPRRDAARAVLGSAAGRLLFAALLSAEAGGPQPGKVSVSAAGFAALASLVGTALRIDAAAAHYAGAHMLIPLLTKIVSPSRQFLLEAVANDDELMGALSPLLEASELWAAVFAHVADAEAAQHACTDGADAGGPADDERIADVLFGHLAAIAHAMVTLGCTASAVRAFASRAAYAACIGESRAAMARQLVANLFRAKTEMEENVVTDVGALISAGEETGKGKGKGKDKGKNKDKGKEKSKRRRLRRKHKSKSVDARAGADVGKDGGASAGGVACELRTRLQPVVEEVPSGAVPLVGPVVGAVVCGELAAWGGACGGVVVSTQPRLVLRGHSGPVGALAFASRAGLVSGGSDGRLCVWRADPERAGGWRGFSVSQTSHDSGVRALACVSSHALDEVVVSGGGDGAVIKWQLSGDGGSAEWVVTPHGRLAGGVRDLVVLSGAGLVVSGGGDGQVAGLSVANGSEAWRVDVADGAAVTAVAGTDDGGLVVAGDVRGGFVVLSGSDGTIAARVDLGSGAACVDAVGSMWACGTHGGTIVVGSASGLLATKRVVAESGSGAGVTALSWVSASRLVAAVDGSVRMWSVGGGGVLDELGRPALHSVCPGGGGVVWVGVGSGGMAWGDAGGGGGLAEAVEGGRVGEVVRRRRRRKTKSRTPILEGVEFGL</sequence>
<dbReference type="Gene3D" id="2.130.10.10">
    <property type="entry name" value="YVTN repeat-like/Quinoprotein amine dehydrogenase"/>
    <property type="match status" value="1"/>
</dbReference>
<feature type="region of interest" description="Disordered" evidence="2">
    <location>
        <begin position="1"/>
        <end position="108"/>
    </location>
</feature>
<dbReference type="InterPro" id="IPR043153">
    <property type="entry name" value="DENN_C"/>
</dbReference>
<dbReference type="InterPro" id="IPR001680">
    <property type="entry name" value="WD40_rpt"/>
</dbReference>
<dbReference type="EMBL" id="GL349479">
    <property type="protein sequence ID" value="KNC53194.1"/>
    <property type="molecule type" value="Genomic_DNA"/>
</dbReference>
<keyword evidence="5" id="KW-1185">Reference proteome</keyword>
<reference evidence="4 5" key="1">
    <citation type="submission" date="2010-05" db="EMBL/GenBank/DDBJ databases">
        <title>The Genome Sequence of Thecamonas trahens ATCC 50062.</title>
        <authorList>
            <consortium name="The Broad Institute Genome Sequencing Platform"/>
            <person name="Russ C."/>
            <person name="Cuomo C."/>
            <person name="Shea T."/>
            <person name="Young S.K."/>
            <person name="Zeng Q."/>
            <person name="Koehrsen M."/>
            <person name="Haas B."/>
            <person name="Borodovsky M."/>
            <person name="Guigo R."/>
            <person name="Alvarado L."/>
            <person name="Berlin A."/>
            <person name="Bochicchio J."/>
            <person name="Borenstein D."/>
            <person name="Chapman S."/>
            <person name="Chen Z."/>
            <person name="Freedman E."/>
            <person name="Gellesch M."/>
            <person name="Goldberg J."/>
            <person name="Griggs A."/>
            <person name="Gujja S."/>
            <person name="Heilman E."/>
            <person name="Heiman D."/>
            <person name="Hepburn T."/>
            <person name="Howarth C."/>
            <person name="Jen D."/>
            <person name="Larson L."/>
            <person name="Mehta T."/>
            <person name="Park D."/>
            <person name="Pearson M."/>
            <person name="Roberts A."/>
            <person name="Saif S."/>
            <person name="Shenoy N."/>
            <person name="Sisk P."/>
            <person name="Stolte C."/>
            <person name="Sykes S."/>
            <person name="Thomson T."/>
            <person name="Walk T."/>
            <person name="White J."/>
            <person name="Yandava C."/>
            <person name="Burger G."/>
            <person name="Gray M.W."/>
            <person name="Holland P.W.H."/>
            <person name="King N."/>
            <person name="Lang F.B.F."/>
            <person name="Roger A.J."/>
            <person name="Ruiz-Trillo I."/>
            <person name="Lander E."/>
            <person name="Nusbaum C."/>
        </authorList>
    </citation>
    <scope>NUCLEOTIDE SEQUENCE [LARGE SCALE GENOMIC DNA]</scope>
    <source>
        <strain evidence="4 5">ATCC 50062</strain>
    </source>
</reference>
<evidence type="ECO:0000313" key="5">
    <source>
        <dbReference type="Proteomes" id="UP000054408"/>
    </source>
</evidence>
<evidence type="ECO:0000256" key="2">
    <source>
        <dbReference type="SAM" id="MobiDB-lite"/>
    </source>
</evidence>
<evidence type="ECO:0000259" key="3">
    <source>
        <dbReference type="PROSITE" id="PS50211"/>
    </source>
</evidence>
<feature type="repeat" description="WD" evidence="1">
    <location>
        <begin position="853"/>
        <end position="883"/>
    </location>
</feature>
<organism evidence="4 5">
    <name type="scientific">Thecamonas trahens ATCC 50062</name>
    <dbReference type="NCBI Taxonomy" id="461836"/>
    <lineage>
        <taxon>Eukaryota</taxon>
        <taxon>Apusozoa</taxon>
        <taxon>Apusomonadida</taxon>
        <taxon>Apusomonadidae</taxon>
        <taxon>Thecamonas</taxon>
    </lineage>
</organism>
<dbReference type="GeneID" id="25567772"/>
<dbReference type="InterPro" id="IPR051942">
    <property type="entry name" value="DENN_domain_containing_2"/>
</dbReference>